<dbReference type="GeneID" id="83544784"/>
<dbReference type="PANTHER" id="PTHR36985">
    <property type="entry name" value="TRANSLOCATION AND ASSEMBLY MODULE SUBUNIT TAMB"/>
    <property type="match status" value="1"/>
</dbReference>
<evidence type="ECO:0000256" key="4">
    <source>
        <dbReference type="ARBA" id="ARBA00023136"/>
    </source>
</evidence>
<keyword evidence="3 5" id="KW-1133">Transmembrane helix</keyword>
<dbReference type="GO" id="GO:0005886">
    <property type="term" value="C:plasma membrane"/>
    <property type="evidence" value="ECO:0007669"/>
    <property type="project" value="InterPro"/>
</dbReference>
<feature type="domain" description="Translocation and assembly module TamB C-terminal" evidence="6">
    <location>
        <begin position="957"/>
        <end position="1305"/>
    </location>
</feature>
<feature type="transmembrane region" description="Helical" evidence="5">
    <location>
        <begin position="24"/>
        <end position="47"/>
    </location>
</feature>
<dbReference type="RefSeq" id="WP_090919362.1">
    <property type="nucleotide sequence ID" value="NZ_CP016180.1"/>
</dbReference>
<proteinExistence type="predicted"/>
<gene>
    <name evidence="7" type="ORF">QJT92_01735</name>
    <name evidence="8" type="ORF">SAMN05444853_10169</name>
</gene>
<evidence type="ECO:0000313" key="7">
    <source>
        <dbReference type="EMBL" id="MDP8084655.1"/>
    </source>
</evidence>
<dbReference type="Proteomes" id="UP000198883">
    <property type="component" value="Unassembled WGS sequence"/>
</dbReference>
<protein>
    <submittedName>
        <fullName evidence="8">Translocation and assembly module TamB</fullName>
    </submittedName>
    <submittedName>
        <fullName evidence="7">Translocation/assembly module TamB domain-containing protein</fullName>
    </submittedName>
</protein>
<keyword evidence="2 5" id="KW-0812">Transmembrane</keyword>
<evidence type="ECO:0000313" key="8">
    <source>
        <dbReference type="EMBL" id="SEL89629.1"/>
    </source>
</evidence>
<evidence type="ECO:0000256" key="5">
    <source>
        <dbReference type="SAM" id="Phobius"/>
    </source>
</evidence>
<reference evidence="9" key="1">
    <citation type="submission" date="2016-10" db="EMBL/GenBank/DDBJ databases">
        <authorList>
            <person name="Varghese N."/>
            <person name="Submissions S."/>
        </authorList>
    </citation>
    <scope>NUCLEOTIDE SEQUENCE [LARGE SCALE GENOMIC DNA]</scope>
    <source>
        <strain evidence="9">DSM 24204</strain>
    </source>
</reference>
<dbReference type="GO" id="GO:0009306">
    <property type="term" value="P:protein secretion"/>
    <property type="evidence" value="ECO:0007669"/>
    <property type="project" value="InterPro"/>
</dbReference>
<dbReference type="EMBL" id="JASAVS010000002">
    <property type="protein sequence ID" value="MDP8084655.1"/>
    <property type="molecule type" value="Genomic_DNA"/>
</dbReference>
<name>A0A1H7TYP5_9PAST</name>
<dbReference type="Pfam" id="PF04357">
    <property type="entry name" value="TamB"/>
    <property type="match status" value="1"/>
</dbReference>
<sequence>MKNIAETEQTTTKIKSQNKHKWRWLYYITGTVVALLISLVVFLATGYGQRSIIHLADKYLDELSVESVSGSLQDGLDLKNTRFNMKGVNVSLEDARLHIKMGCILKGKLCVDNVALKNSQINIDTSQFTNKDQPKHSPTPFKLPIAISANKLSVDNLQLNIDETSISLQKLHSGIQGEGKHLQLDPTEIHHLEIILPPQAVTSDEKNANSSKNVTATKRHRVDWTAIKERLSQPLLTSPKDLILPFNLAIPQLSAQHIVIKQKLKTGTPLSTKPILTISSLLIEKGELKDQKIQLAKLAVLSDKGNITGSAMLDVIDNLPLEGNFNAELPLFKHLKIPASNAQLKLSGELLGLTQLDLSTQGAVNAHLNGEVKLAEAKTPFKLTLTSGKVHYPFIPEKNQKVLTLKDIDLSLSGNLLDYKLNTKVNASGMGLPKSALNIIGEGGLTHFNIKKLDLNALDGKTQLSGNIDWENGIEWQSKANLTNVNTRSLLPEWKAILSGDLQSTGYIGRGDTGDEWAVDLSQLDLKGTLFHKTLQLKGKLTANNQTLLNVENTRLIYGNNTIIMQGIIGDKSNFNADIKAPNLKGLVPHLSASINGKVNLNGDIAKPNLDMDITANNVHYQDLSLQHLTAKGMVSTDKQIKGDIKVNLSQLAYGDIKVQKAHLTATGNEKNHTLKLISSGEPVAANLQISGKFDRLLEKWTGQLSNATLQSPIGEWKNNKNIHISYNNKKIEADISAHCWKNPNASTCFPTAFKAGKTGKVPFDIQQLNLALLKPFLNKKTQLDGLVNLKGHAEWAKNKAPQLDLDAYSDTIKFKQKIDYRTFPLTLEPVKLTAKLINNNLKLNSSVQIQNNGQLVSELILSDITHKRALSGSLQIKNIDMTLLKPLISKSEKVNGNINANLKIGGTATAPLLNGDLNITQLKAQAYTMPFDVTDGALNIKFNGTNSTLTGHIQAPDGKLTLTGDANWQDLKAWHTHIKAQGKNFRLKIPNIAKLNISPNIEVTATPQKLILGGDIDIPWARIDVEELPKNTVSVSSDEVIMDGSAKKKRNLLKTLPKANKNNNMAIEANINIRIAEDNVKLSAYGLKTQLYGLIKVSQGERGLGLYGQIYLKKGTYASFGQNLIIRKGSIIFSGIPSQPRLNIEAIRNPEAIEDSSVTAGIRVTGSENSPKVTVFGEPAMPKAQALSYILTGRGLENSSETGSQNSIAAAAIGLGLSQSSKIVGNVGDTLGIHDLSLTTAGIGDNTKVVISGNLNSRFKIKYGKGLFASLTELTLRYRLAPQLYLQWISSINQTVDLMYKFEFD</sequence>
<evidence type="ECO:0000259" key="6">
    <source>
        <dbReference type="Pfam" id="PF04357"/>
    </source>
</evidence>
<dbReference type="STRING" id="97481.SAMN05444853_10169"/>
<organism evidence="8 9">
    <name type="scientific">Phocoenobacter skyensis</name>
    <dbReference type="NCBI Taxonomy" id="97481"/>
    <lineage>
        <taxon>Bacteria</taxon>
        <taxon>Pseudomonadati</taxon>
        <taxon>Pseudomonadota</taxon>
        <taxon>Gammaproteobacteria</taxon>
        <taxon>Pasteurellales</taxon>
        <taxon>Pasteurellaceae</taxon>
        <taxon>Phocoenobacter</taxon>
    </lineage>
</organism>
<evidence type="ECO:0000313" key="9">
    <source>
        <dbReference type="Proteomes" id="UP000198883"/>
    </source>
</evidence>
<dbReference type="InterPro" id="IPR007452">
    <property type="entry name" value="TamB_C"/>
</dbReference>
<keyword evidence="4 5" id="KW-0472">Membrane</keyword>
<dbReference type="PANTHER" id="PTHR36985:SF1">
    <property type="entry name" value="TRANSLOCATION AND ASSEMBLY MODULE SUBUNIT TAMB"/>
    <property type="match status" value="1"/>
</dbReference>
<reference evidence="7 10" key="3">
    <citation type="journal article" date="2023" name="Front. Microbiol.">
        <title>Phylogeography and host specificity of Pasteurellaceae pathogenic to sea-farmed fish in the north-east Atlantic.</title>
        <authorList>
            <person name="Gulla S."/>
            <person name="Colquhoun D.J."/>
            <person name="Olsen A.B."/>
            <person name="Spilsberg B."/>
            <person name="Lagesen K."/>
            <person name="Aakesson C.P."/>
            <person name="Strom S."/>
            <person name="Manji F."/>
            <person name="Birkbeck T.H."/>
            <person name="Nilsen H.K."/>
        </authorList>
    </citation>
    <scope>NUCLEOTIDE SEQUENCE [LARGE SCALE GENOMIC DNA]</scope>
    <source>
        <strain evidence="7 10">VIO11850</strain>
    </source>
</reference>
<evidence type="ECO:0000256" key="2">
    <source>
        <dbReference type="ARBA" id="ARBA00022692"/>
    </source>
</evidence>
<reference evidence="8" key="2">
    <citation type="submission" date="2016-10" db="EMBL/GenBank/DDBJ databases">
        <authorList>
            <person name="de Groot N.N."/>
        </authorList>
    </citation>
    <scope>NUCLEOTIDE SEQUENCE [LARGE SCALE GENOMIC DNA]</scope>
    <source>
        <strain evidence="8">DSM 24204</strain>
    </source>
</reference>
<dbReference type="OrthoDB" id="5555605at2"/>
<comment type="subcellular location">
    <subcellularLocation>
        <location evidence="1">Membrane</location>
        <topology evidence="1">Single-pass membrane protein</topology>
    </subcellularLocation>
</comment>
<dbReference type="Proteomes" id="UP001224812">
    <property type="component" value="Unassembled WGS sequence"/>
</dbReference>
<keyword evidence="10" id="KW-1185">Reference proteome</keyword>
<evidence type="ECO:0000313" key="10">
    <source>
        <dbReference type="Proteomes" id="UP001224812"/>
    </source>
</evidence>
<dbReference type="GO" id="GO:0097347">
    <property type="term" value="C:TAM protein secretion complex"/>
    <property type="evidence" value="ECO:0007669"/>
    <property type="project" value="TreeGrafter"/>
</dbReference>
<evidence type="ECO:0000256" key="3">
    <source>
        <dbReference type="ARBA" id="ARBA00022989"/>
    </source>
</evidence>
<dbReference type="EMBL" id="FOBN01000001">
    <property type="protein sequence ID" value="SEL89629.1"/>
    <property type="molecule type" value="Genomic_DNA"/>
</dbReference>
<accession>A0A1H7TYP5</accession>
<evidence type="ECO:0000256" key="1">
    <source>
        <dbReference type="ARBA" id="ARBA00004167"/>
    </source>
</evidence>